<dbReference type="PRINTS" id="PR00455">
    <property type="entry name" value="HTHTETR"/>
</dbReference>
<keyword evidence="2" id="KW-0805">Transcription regulation</keyword>
<feature type="domain" description="HTH tetR-type" evidence="7">
    <location>
        <begin position="26"/>
        <end position="86"/>
    </location>
</feature>
<dbReference type="AlphaFoldDB" id="A0A3D9SS36"/>
<dbReference type="PANTHER" id="PTHR30055:SF234">
    <property type="entry name" value="HTH-TYPE TRANSCRIPTIONAL REGULATOR BETI"/>
    <property type="match status" value="1"/>
</dbReference>
<dbReference type="Gene3D" id="1.10.357.10">
    <property type="entry name" value="Tetracycline Repressor, domain 2"/>
    <property type="match status" value="1"/>
</dbReference>
<evidence type="ECO:0000256" key="1">
    <source>
        <dbReference type="ARBA" id="ARBA00022491"/>
    </source>
</evidence>
<evidence type="ECO:0000256" key="6">
    <source>
        <dbReference type="SAM" id="MobiDB-lite"/>
    </source>
</evidence>
<gene>
    <name evidence="8" type="ORF">DFJ69_3906</name>
</gene>
<dbReference type="InterPro" id="IPR001647">
    <property type="entry name" value="HTH_TetR"/>
</dbReference>
<dbReference type="Pfam" id="PF00440">
    <property type="entry name" value="TetR_N"/>
    <property type="match status" value="1"/>
</dbReference>
<dbReference type="InterPro" id="IPR009057">
    <property type="entry name" value="Homeodomain-like_sf"/>
</dbReference>
<dbReference type="RefSeq" id="WP_211328661.1">
    <property type="nucleotide sequence ID" value="NZ_QTTT01000001.1"/>
</dbReference>
<evidence type="ECO:0000256" key="4">
    <source>
        <dbReference type="ARBA" id="ARBA00023163"/>
    </source>
</evidence>
<accession>A0A3D9SS36</accession>
<dbReference type="PROSITE" id="PS50977">
    <property type="entry name" value="HTH_TETR_2"/>
    <property type="match status" value="1"/>
</dbReference>
<keyword evidence="9" id="KW-1185">Reference proteome</keyword>
<feature type="region of interest" description="Disordered" evidence="6">
    <location>
        <begin position="1"/>
        <end position="23"/>
    </location>
</feature>
<comment type="caution">
    <text evidence="8">The sequence shown here is derived from an EMBL/GenBank/DDBJ whole genome shotgun (WGS) entry which is preliminary data.</text>
</comment>
<evidence type="ECO:0000256" key="5">
    <source>
        <dbReference type="PROSITE-ProRule" id="PRU00335"/>
    </source>
</evidence>
<protein>
    <submittedName>
        <fullName evidence="8">TetR family transcriptional regulator</fullName>
    </submittedName>
</protein>
<dbReference type="Proteomes" id="UP000256661">
    <property type="component" value="Unassembled WGS sequence"/>
</dbReference>
<sequence>MANRAVIASEEGPGVRRRRTQRERRESTIGRLLDATIAVIAENGYAQTSLGLICERSGVSRGGLFRHFDSRLDLIVAAAAEVGERHLAHVRAQLADLREPSLLEVLRLMRARHRSVENVVWFELMVAARTDPELRVRLSETGRRFFADILAVARLVPGSELFADEDLELLVNSLEHLFDGETIRREIAPDPAVEERRLVLICEFAEFLIGRRREG</sequence>
<keyword evidence="3 5" id="KW-0238">DNA-binding</keyword>
<dbReference type="GO" id="GO:0003700">
    <property type="term" value="F:DNA-binding transcription factor activity"/>
    <property type="evidence" value="ECO:0007669"/>
    <property type="project" value="TreeGrafter"/>
</dbReference>
<evidence type="ECO:0000256" key="2">
    <source>
        <dbReference type="ARBA" id="ARBA00023015"/>
    </source>
</evidence>
<organism evidence="8 9">
    <name type="scientific">Thermomonospora umbrina</name>
    <dbReference type="NCBI Taxonomy" id="111806"/>
    <lineage>
        <taxon>Bacteria</taxon>
        <taxon>Bacillati</taxon>
        <taxon>Actinomycetota</taxon>
        <taxon>Actinomycetes</taxon>
        <taxon>Streptosporangiales</taxon>
        <taxon>Thermomonosporaceae</taxon>
        <taxon>Thermomonospora</taxon>
    </lineage>
</organism>
<keyword evidence="4" id="KW-0804">Transcription</keyword>
<feature type="DNA-binding region" description="H-T-H motif" evidence="5">
    <location>
        <begin position="49"/>
        <end position="68"/>
    </location>
</feature>
<dbReference type="SUPFAM" id="SSF46689">
    <property type="entry name" value="Homeodomain-like"/>
    <property type="match status" value="1"/>
</dbReference>
<evidence type="ECO:0000259" key="7">
    <source>
        <dbReference type="PROSITE" id="PS50977"/>
    </source>
</evidence>
<evidence type="ECO:0000313" key="8">
    <source>
        <dbReference type="EMBL" id="REE98417.1"/>
    </source>
</evidence>
<dbReference type="GO" id="GO:0000976">
    <property type="term" value="F:transcription cis-regulatory region binding"/>
    <property type="evidence" value="ECO:0007669"/>
    <property type="project" value="TreeGrafter"/>
</dbReference>
<keyword evidence="1" id="KW-0678">Repressor</keyword>
<reference evidence="8 9" key="1">
    <citation type="submission" date="2018-08" db="EMBL/GenBank/DDBJ databases">
        <title>Sequencing the genomes of 1000 actinobacteria strains.</title>
        <authorList>
            <person name="Klenk H.-P."/>
        </authorList>
    </citation>
    <scope>NUCLEOTIDE SEQUENCE [LARGE SCALE GENOMIC DNA]</scope>
    <source>
        <strain evidence="8 9">DSM 43927</strain>
    </source>
</reference>
<proteinExistence type="predicted"/>
<dbReference type="EMBL" id="QTTT01000001">
    <property type="protein sequence ID" value="REE98417.1"/>
    <property type="molecule type" value="Genomic_DNA"/>
</dbReference>
<evidence type="ECO:0000313" key="9">
    <source>
        <dbReference type="Proteomes" id="UP000256661"/>
    </source>
</evidence>
<name>A0A3D9SS36_9ACTN</name>
<dbReference type="PANTHER" id="PTHR30055">
    <property type="entry name" value="HTH-TYPE TRANSCRIPTIONAL REGULATOR RUTR"/>
    <property type="match status" value="1"/>
</dbReference>
<dbReference type="InterPro" id="IPR039538">
    <property type="entry name" value="BetI_C"/>
</dbReference>
<dbReference type="Pfam" id="PF13977">
    <property type="entry name" value="TetR_C_6"/>
    <property type="match status" value="1"/>
</dbReference>
<dbReference type="InterPro" id="IPR050109">
    <property type="entry name" value="HTH-type_TetR-like_transc_reg"/>
</dbReference>
<evidence type="ECO:0000256" key="3">
    <source>
        <dbReference type="ARBA" id="ARBA00023125"/>
    </source>
</evidence>